<reference evidence="6" key="1">
    <citation type="submission" date="2024-05" db="EMBL/GenBank/DDBJ databases">
        <authorList>
            <person name="Kim S."/>
            <person name="Heo J."/>
            <person name="Choi H."/>
            <person name="Choi Y."/>
            <person name="Kwon S.-W."/>
            <person name="Kim Y."/>
        </authorList>
    </citation>
    <scope>NUCLEOTIDE SEQUENCE</scope>
    <source>
        <strain evidence="6">KACC 23698</strain>
    </source>
</reference>
<proteinExistence type="inferred from homology"/>
<protein>
    <submittedName>
        <fullName evidence="6">LysR substrate-binding domain-containing protein</fullName>
    </submittedName>
</protein>
<keyword evidence="4" id="KW-0804">Transcription</keyword>
<feature type="domain" description="HTH lysR-type" evidence="5">
    <location>
        <begin position="6"/>
        <end position="63"/>
    </location>
</feature>
<keyword evidence="3" id="KW-0238">DNA-binding</keyword>
<organism evidence="6">
    <name type="scientific">Alsobacter sp. KACC 23698</name>
    <dbReference type="NCBI Taxonomy" id="3149229"/>
    <lineage>
        <taxon>Bacteria</taxon>
        <taxon>Pseudomonadati</taxon>
        <taxon>Pseudomonadota</taxon>
        <taxon>Alphaproteobacteria</taxon>
        <taxon>Hyphomicrobiales</taxon>
        <taxon>Alsobacteraceae</taxon>
        <taxon>Alsobacter</taxon>
    </lineage>
</organism>
<dbReference type="SUPFAM" id="SSF46785">
    <property type="entry name" value="Winged helix' DNA-binding domain"/>
    <property type="match status" value="1"/>
</dbReference>
<keyword evidence="2" id="KW-0805">Transcription regulation</keyword>
<dbReference type="SUPFAM" id="SSF53850">
    <property type="entry name" value="Periplasmic binding protein-like II"/>
    <property type="match status" value="1"/>
</dbReference>
<evidence type="ECO:0000256" key="3">
    <source>
        <dbReference type="ARBA" id="ARBA00023125"/>
    </source>
</evidence>
<dbReference type="Pfam" id="PF03466">
    <property type="entry name" value="LysR_substrate"/>
    <property type="match status" value="1"/>
</dbReference>
<dbReference type="PRINTS" id="PR00039">
    <property type="entry name" value="HTHLYSR"/>
</dbReference>
<dbReference type="InterPro" id="IPR000847">
    <property type="entry name" value="LysR_HTH_N"/>
</dbReference>
<dbReference type="InterPro" id="IPR005119">
    <property type="entry name" value="LysR_subst-bd"/>
</dbReference>
<name>A0AAU7JLV8_9HYPH</name>
<dbReference type="GO" id="GO:0043565">
    <property type="term" value="F:sequence-specific DNA binding"/>
    <property type="evidence" value="ECO:0007669"/>
    <property type="project" value="TreeGrafter"/>
</dbReference>
<dbReference type="PANTHER" id="PTHR30537:SF74">
    <property type="entry name" value="HTH-TYPE TRANSCRIPTIONAL REGULATOR TRPI"/>
    <property type="match status" value="1"/>
</dbReference>
<accession>A0AAU7JLV8</accession>
<dbReference type="InterPro" id="IPR058163">
    <property type="entry name" value="LysR-type_TF_proteobact-type"/>
</dbReference>
<dbReference type="PANTHER" id="PTHR30537">
    <property type="entry name" value="HTH-TYPE TRANSCRIPTIONAL REGULATOR"/>
    <property type="match status" value="1"/>
</dbReference>
<dbReference type="Gene3D" id="3.40.190.10">
    <property type="entry name" value="Periplasmic binding protein-like II"/>
    <property type="match status" value="2"/>
</dbReference>
<dbReference type="GO" id="GO:0006351">
    <property type="term" value="P:DNA-templated transcription"/>
    <property type="evidence" value="ECO:0007669"/>
    <property type="project" value="TreeGrafter"/>
</dbReference>
<dbReference type="GO" id="GO:0003700">
    <property type="term" value="F:DNA-binding transcription factor activity"/>
    <property type="evidence" value="ECO:0007669"/>
    <property type="project" value="InterPro"/>
</dbReference>
<dbReference type="AlphaFoldDB" id="A0AAU7JLV8"/>
<evidence type="ECO:0000256" key="1">
    <source>
        <dbReference type="ARBA" id="ARBA00009437"/>
    </source>
</evidence>
<dbReference type="FunFam" id="1.10.10.10:FF:000001">
    <property type="entry name" value="LysR family transcriptional regulator"/>
    <property type="match status" value="1"/>
</dbReference>
<evidence type="ECO:0000256" key="4">
    <source>
        <dbReference type="ARBA" id="ARBA00023163"/>
    </source>
</evidence>
<dbReference type="InterPro" id="IPR036388">
    <property type="entry name" value="WH-like_DNA-bd_sf"/>
</dbReference>
<dbReference type="EMBL" id="CP157484">
    <property type="protein sequence ID" value="XBO41181.1"/>
    <property type="molecule type" value="Genomic_DNA"/>
</dbReference>
<dbReference type="Gene3D" id="1.10.10.10">
    <property type="entry name" value="Winged helix-like DNA-binding domain superfamily/Winged helix DNA-binding domain"/>
    <property type="match status" value="1"/>
</dbReference>
<gene>
    <name evidence="6" type="ORF">ABEG18_10600</name>
</gene>
<dbReference type="Pfam" id="PF00126">
    <property type="entry name" value="HTH_1"/>
    <property type="match status" value="1"/>
</dbReference>
<sequence length="311" mass="33885">MSRTVPSPRALLVFEAAARAGSFTAAASEFNVSQPSISRAIAQLEGALGVRLFDRQARGLALTPEGSELYAAVTDGFGRIGASVRSIQARSQNAKPVITLSLSTSFVAHWLLPRLGEFYAAFPQVDLRFDLIAGAMRGIPDNVDLATRIDPQDDARYHRWPLAPEIILPVCSPSYAKARGPLNRDGEGHVFLHLSDHSPDEWKAFRRDGHSAVFPKGAWHEFTDYAVILQAALNGEGIALGWVSVVSSALVKGAFIPATELRSITGRHHCLLAPKNRPLSPVTIEIANWLATRMAHELSQLWQVLGLSNRQ</sequence>
<evidence type="ECO:0000313" key="6">
    <source>
        <dbReference type="EMBL" id="XBO41181.1"/>
    </source>
</evidence>
<dbReference type="PROSITE" id="PS50931">
    <property type="entry name" value="HTH_LYSR"/>
    <property type="match status" value="1"/>
</dbReference>
<evidence type="ECO:0000259" key="5">
    <source>
        <dbReference type="PROSITE" id="PS50931"/>
    </source>
</evidence>
<dbReference type="InterPro" id="IPR036390">
    <property type="entry name" value="WH_DNA-bd_sf"/>
</dbReference>
<evidence type="ECO:0000256" key="2">
    <source>
        <dbReference type="ARBA" id="ARBA00023015"/>
    </source>
</evidence>
<comment type="similarity">
    <text evidence="1">Belongs to the LysR transcriptional regulatory family.</text>
</comment>